<dbReference type="Proteomes" id="UP000290572">
    <property type="component" value="Unassembled WGS sequence"/>
</dbReference>
<dbReference type="InterPro" id="IPR028222">
    <property type="entry name" value="AP5Z1"/>
</dbReference>
<dbReference type="AlphaFoldDB" id="A0A498P6K5"/>
<dbReference type="PANTHER" id="PTHR46488">
    <property type="entry name" value="AP-5 COMPLEX SUBUNIT ZETA-1"/>
    <property type="match status" value="1"/>
</dbReference>
<dbReference type="Pfam" id="PF25153">
    <property type="entry name" value="TPR_AP5Z1"/>
    <property type="match status" value="2"/>
</dbReference>
<evidence type="ECO:0000313" key="2">
    <source>
        <dbReference type="EMBL" id="RXN39077.1"/>
    </source>
</evidence>
<feature type="domain" description="AP-5 complex subunit zeta-1 N-terminal TPR" evidence="1">
    <location>
        <begin position="57"/>
        <end position="232"/>
    </location>
</feature>
<dbReference type="PANTHER" id="PTHR46488:SF1">
    <property type="entry name" value="AP-5 COMPLEX SUBUNIT ZETA-1"/>
    <property type="match status" value="1"/>
</dbReference>
<evidence type="ECO:0000313" key="3">
    <source>
        <dbReference type="Proteomes" id="UP000290572"/>
    </source>
</evidence>
<name>A0A498P6K5_LABRO</name>
<gene>
    <name evidence="2" type="ORF">ROHU_000534</name>
</gene>
<feature type="domain" description="AP-5 complex subunit zeta-1 N-terminal TPR" evidence="1">
    <location>
        <begin position="9"/>
        <end position="56"/>
    </location>
</feature>
<proteinExistence type="predicted"/>
<dbReference type="InterPro" id="IPR056857">
    <property type="entry name" value="TPR_AP5Z1_N"/>
</dbReference>
<accession>A0A498P6K5</accession>
<organism evidence="2 3">
    <name type="scientific">Labeo rohita</name>
    <name type="common">Indian major carp</name>
    <name type="synonym">Cyprinus rohita</name>
    <dbReference type="NCBI Taxonomy" id="84645"/>
    <lineage>
        <taxon>Eukaryota</taxon>
        <taxon>Metazoa</taxon>
        <taxon>Chordata</taxon>
        <taxon>Craniata</taxon>
        <taxon>Vertebrata</taxon>
        <taxon>Euteleostomi</taxon>
        <taxon>Actinopterygii</taxon>
        <taxon>Neopterygii</taxon>
        <taxon>Teleostei</taxon>
        <taxon>Ostariophysi</taxon>
        <taxon>Cypriniformes</taxon>
        <taxon>Cyprinidae</taxon>
        <taxon>Labeoninae</taxon>
        <taxon>Labeonini</taxon>
        <taxon>Labeo</taxon>
    </lineage>
</organism>
<dbReference type="GO" id="GO:0044599">
    <property type="term" value="C:AP-5 adaptor complex"/>
    <property type="evidence" value="ECO:0007669"/>
    <property type="project" value="InterPro"/>
</dbReference>
<dbReference type="STRING" id="84645.A0A498P6K5"/>
<evidence type="ECO:0000259" key="1">
    <source>
        <dbReference type="Pfam" id="PF25153"/>
    </source>
</evidence>
<keyword evidence="3" id="KW-1185">Reference proteome</keyword>
<sequence length="249" mass="27891">MTNQLNMSFREIKEEELQRFCGRIFKLLHAKDVSGDTVDSLQRLNLIVSATKYAREMYAAATESLIKQAREIKEEELQRFCGRIFKLLHAKDVSGDTVDSLQRLNLIVSATKYARELPSDLVMKLQTVLRSSSCPEQLQVLSSSIIRESFPPSVHSLCSDLSQDSRTLSYVASVVLAQAGNKEDVMPLCHHLLKTLESRLSDGQISRHALPILSKMITVYPEILTDGKVDHVCVTQYYIGSVITVGSNC</sequence>
<comment type="caution">
    <text evidence="2">The sequence shown here is derived from an EMBL/GenBank/DDBJ whole genome shotgun (WGS) entry which is preliminary data.</text>
</comment>
<reference evidence="2 3" key="1">
    <citation type="submission" date="2018-03" db="EMBL/GenBank/DDBJ databases">
        <title>Draft genome sequence of Rohu Carp (Labeo rohita).</title>
        <authorList>
            <person name="Das P."/>
            <person name="Kushwaha B."/>
            <person name="Joshi C.G."/>
            <person name="Kumar D."/>
            <person name="Nagpure N.S."/>
            <person name="Sahoo L."/>
            <person name="Das S.P."/>
            <person name="Bit A."/>
            <person name="Patnaik S."/>
            <person name="Meher P.K."/>
            <person name="Jayasankar P."/>
            <person name="Koringa P.G."/>
            <person name="Patel N.V."/>
            <person name="Hinsu A.T."/>
            <person name="Kumar R."/>
            <person name="Pandey M."/>
            <person name="Agarwal S."/>
            <person name="Srivastava S."/>
            <person name="Singh M."/>
            <person name="Iquebal M.A."/>
            <person name="Jaiswal S."/>
            <person name="Angadi U.B."/>
            <person name="Kumar N."/>
            <person name="Raza M."/>
            <person name="Shah T.M."/>
            <person name="Rai A."/>
            <person name="Jena J.K."/>
        </authorList>
    </citation>
    <scope>NUCLEOTIDE SEQUENCE [LARGE SCALE GENOMIC DNA]</scope>
    <source>
        <strain evidence="2">DASCIFA01</strain>
        <tissue evidence="2">Testis</tissue>
    </source>
</reference>
<protein>
    <submittedName>
        <fullName evidence="2">AP-5 complex subunit zeta-1-like protein</fullName>
    </submittedName>
</protein>
<dbReference type="EMBL" id="QBIY01003452">
    <property type="protein sequence ID" value="RXN39077.1"/>
    <property type="molecule type" value="Genomic_DNA"/>
</dbReference>